<evidence type="ECO:0008006" key="3">
    <source>
        <dbReference type="Google" id="ProtNLM"/>
    </source>
</evidence>
<comment type="caution">
    <text evidence="1">The sequence shown here is derived from an EMBL/GenBank/DDBJ whole genome shotgun (WGS) entry which is preliminary data.</text>
</comment>
<evidence type="ECO:0000313" key="1">
    <source>
        <dbReference type="EMBL" id="MBF9149467.1"/>
    </source>
</evidence>
<proteinExistence type="predicted"/>
<sequence>MIALDSGFHEVVGIVADAEASARRLAGALGYRLVHAGDVAPDVLALLGLAEGTTAREALIMHPDAQRGAIRLISLAGAPAPLMRDGGQAWDSGGIFDINIRALTGIDALHAALGIAGCRASSPITDWQFGAMAVREVVETDADGLCIALMQRVSPPLQGYDGIGGNASWVFNSTQIVADFDAARALFVDHLGWAPVQETQGFAGNEGGVNCMGLPPSLAATIPMRIGIYHPHGRMEGSVEIISFGCGGHDFSDARPPMRGWAALRLPVSDLSAFATAMVAAGCEVSAAREVMWAPYGKAEAIAAITPWGARFEAFRLA</sequence>
<evidence type="ECO:0000313" key="2">
    <source>
        <dbReference type="Proteomes" id="UP000600799"/>
    </source>
</evidence>
<reference evidence="1 2" key="1">
    <citation type="submission" date="2020-11" db="EMBL/GenBank/DDBJ databases">
        <title>The genome sequence of Novosphingobium sp. 1Y9A.</title>
        <authorList>
            <person name="Liu Y."/>
        </authorList>
    </citation>
    <scope>NUCLEOTIDE SEQUENCE [LARGE SCALE GENOMIC DNA]</scope>
    <source>
        <strain evidence="1 2">1Y9A</strain>
    </source>
</reference>
<dbReference type="RefSeq" id="WP_196273848.1">
    <property type="nucleotide sequence ID" value="NZ_JADQDC010000001.1"/>
</dbReference>
<protein>
    <recommendedName>
        <fullName evidence="3">VOC domain-containing protein</fullName>
    </recommendedName>
</protein>
<keyword evidence="2" id="KW-1185">Reference proteome</keyword>
<gene>
    <name evidence="1" type="ORF">I2488_00485</name>
</gene>
<name>A0ABS0HB06_9SPHN</name>
<organism evidence="1 2">
    <name type="scientific">Novosphingobium jiangmenense</name>
    <dbReference type="NCBI Taxonomy" id="2791981"/>
    <lineage>
        <taxon>Bacteria</taxon>
        <taxon>Pseudomonadati</taxon>
        <taxon>Pseudomonadota</taxon>
        <taxon>Alphaproteobacteria</taxon>
        <taxon>Sphingomonadales</taxon>
        <taxon>Sphingomonadaceae</taxon>
        <taxon>Novosphingobium</taxon>
    </lineage>
</organism>
<accession>A0ABS0HB06</accession>
<dbReference type="InterPro" id="IPR029068">
    <property type="entry name" value="Glyas_Bleomycin-R_OHBP_Dase"/>
</dbReference>
<dbReference type="EMBL" id="JADQDC010000001">
    <property type="protein sequence ID" value="MBF9149467.1"/>
    <property type="molecule type" value="Genomic_DNA"/>
</dbReference>
<dbReference type="Gene3D" id="3.10.180.10">
    <property type="entry name" value="2,3-Dihydroxybiphenyl 1,2-Dioxygenase, domain 1"/>
    <property type="match status" value="2"/>
</dbReference>
<dbReference type="SUPFAM" id="SSF54593">
    <property type="entry name" value="Glyoxalase/Bleomycin resistance protein/Dihydroxybiphenyl dioxygenase"/>
    <property type="match status" value="2"/>
</dbReference>
<dbReference type="Proteomes" id="UP000600799">
    <property type="component" value="Unassembled WGS sequence"/>
</dbReference>